<accession>A0ABX1MST2</accession>
<name>A0ABX1MST2_9RHOO</name>
<organism evidence="2 3">
    <name type="scientific">Aromatoleum petrolei</name>
    <dbReference type="NCBI Taxonomy" id="76116"/>
    <lineage>
        <taxon>Bacteria</taxon>
        <taxon>Pseudomonadati</taxon>
        <taxon>Pseudomonadota</taxon>
        <taxon>Betaproteobacteria</taxon>
        <taxon>Rhodocyclales</taxon>
        <taxon>Rhodocyclaceae</taxon>
        <taxon>Aromatoleum</taxon>
    </lineage>
</organism>
<keyword evidence="1" id="KW-1133">Transmembrane helix</keyword>
<keyword evidence="1" id="KW-0472">Membrane</keyword>
<reference evidence="2 3" key="1">
    <citation type="submission" date="2019-12" db="EMBL/GenBank/DDBJ databases">
        <title>Comparative genomics gives insights into the taxonomy of the Azoarcus-Aromatoleum group and reveals separate origins of nif in the plant-associated Azoarcus and non-plant-associated Aromatoleum sub-groups.</title>
        <authorList>
            <person name="Lafos M."/>
            <person name="Maluk M."/>
            <person name="Batista M."/>
            <person name="Junghare M."/>
            <person name="Carmona M."/>
            <person name="Faoro H."/>
            <person name="Cruz L.M."/>
            <person name="Battistoni F."/>
            <person name="De Souza E."/>
            <person name="Pedrosa F."/>
            <person name="Chen W.-M."/>
            <person name="Poole P.S."/>
            <person name="Dixon R.A."/>
            <person name="James E.K."/>
        </authorList>
    </citation>
    <scope>NUCLEOTIDE SEQUENCE [LARGE SCALE GENOMIC DNA]</scope>
    <source>
        <strain evidence="2 3">ToN1</strain>
    </source>
</reference>
<sequence length="237" mass="26715">MNRTVPDWVIQTCWWTSGIFATGALWYFLSIKDYSYAAGSGALALAFALAAITLHRRNDKIAEQSLPTEFKDELPDDYIRRSLDEPTDVRLFESLPELKAIAHRIAQPGWDSGVTIEMRKSTYDVVDFYEIIWLKLAEFYPFKHFGKGGAAAHIKAYVRERYKFHWAKHEPGGPGTGGTIVGVLTGGDVMQDLDRLIVETATAVVGYRDNFDFTTWHTRWEGADPSHNAQPINQADA</sequence>
<proteinExistence type="predicted"/>
<dbReference type="RefSeq" id="WP_169208324.1">
    <property type="nucleotide sequence ID" value="NZ_CP059560.1"/>
</dbReference>
<feature type="transmembrane region" description="Helical" evidence="1">
    <location>
        <begin position="35"/>
        <end position="54"/>
    </location>
</feature>
<feature type="transmembrane region" description="Helical" evidence="1">
    <location>
        <begin position="12"/>
        <end position="29"/>
    </location>
</feature>
<dbReference type="Proteomes" id="UP000652074">
    <property type="component" value="Unassembled WGS sequence"/>
</dbReference>
<keyword evidence="1" id="KW-0812">Transmembrane</keyword>
<evidence type="ECO:0000313" key="2">
    <source>
        <dbReference type="EMBL" id="NMF90995.1"/>
    </source>
</evidence>
<protein>
    <submittedName>
        <fullName evidence="2">Uncharacterized protein</fullName>
    </submittedName>
</protein>
<dbReference type="EMBL" id="WTVR01000060">
    <property type="protein sequence ID" value="NMF90995.1"/>
    <property type="molecule type" value="Genomic_DNA"/>
</dbReference>
<comment type="caution">
    <text evidence="2">The sequence shown here is derived from an EMBL/GenBank/DDBJ whole genome shotgun (WGS) entry which is preliminary data.</text>
</comment>
<evidence type="ECO:0000256" key="1">
    <source>
        <dbReference type="SAM" id="Phobius"/>
    </source>
</evidence>
<evidence type="ECO:0000313" key="3">
    <source>
        <dbReference type="Proteomes" id="UP000652074"/>
    </source>
</evidence>
<keyword evidence="3" id="KW-1185">Reference proteome</keyword>
<gene>
    <name evidence="2" type="ORF">GPA26_21260</name>
</gene>